<dbReference type="AlphaFoldDB" id="A0A0S2KLA6"/>
<organism evidence="2 3">
    <name type="scientific">Hoylesella enoeca</name>
    <dbReference type="NCBI Taxonomy" id="76123"/>
    <lineage>
        <taxon>Bacteria</taxon>
        <taxon>Pseudomonadati</taxon>
        <taxon>Bacteroidota</taxon>
        <taxon>Bacteroidia</taxon>
        <taxon>Bacteroidales</taxon>
        <taxon>Prevotellaceae</taxon>
        <taxon>Hoylesella</taxon>
    </lineage>
</organism>
<dbReference type="STRING" id="76123.AS203_07140"/>
<keyword evidence="1" id="KW-0812">Transmembrane</keyword>
<reference evidence="3" key="1">
    <citation type="submission" date="2015-11" db="EMBL/GenBank/DDBJ databases">
        <authorList>
            <person name="Holder M.E."/>
            <person name="Ajami N.J."/>
            <person name="Petrosino J.F."/>
        </authorList>
    </citation>
    <scope>NUCLEOTIDE SEQUENCE [LARGE SCALE GENOMIC DNA]</scope>
    <source>
        <strain evidence="3">F0113</strain>
    </source>
</reference>
<feature type="transmembrane region" description="Helical" evidence="1">
    <location>
        <begin position="7"/>
        <end position="29"/>
    </location>
</feature>
<dbReference type="OrthoDB" id="1081621at2"/>
<evidence type="ECO:0000313" key="3">
    <source>
        <dbReference type="Proteomes" id="UP000056252"/>
    </source>
</evidence>
<evidence type="ECO:0000256" key="1">
    <source>
        <dbReference type="SAM" id="Phobius"/>
    </source>
</evidence>
<dbReference type="RefSeq" id="WP_025066026.1">
    <property type="nucleotide sequence ID" value="NZ_CP013195.1"/>
</dbReference>
<dbReference type="EMBL" id="CP013195">
    <property type="protein sequence ID" value="ALO48883.1"/>
    <property type="molecule type" value="Genomic_DNA"/>
</dbReference>
<keyword evidence="1" id="KW-0472">Membrane</keyword>
<name>A0A0S2KLA6_9BACT</name>
<gene>
    <name evidence="2" type="ORF">AS203_07140</name>
</gene>
<sequence>MKRHRKKLIYSMLFALILMVSGILAWFSFRYSDTEIMRCTAVIEIKSYDEISIDGHPKLFVGNINSASSLAHATTIKDSLHKNVRFNAGFWINRCMILPSCQGHVVTAGIPSPLARSNDSAVTNHVIRQLKTIFTAHHDSLISIADELNYYLRVHGVQDEGFHTISQYAAKLRHEQQRTDSVLAVIKRLTAQSKITIHRRTTYTLLYYGNGQTPQRIAAKLIRRNDKDKLALLQTVDQHTPDGICAVNLLPWHQPIMTVVKTVSHPGLALQLASPDSICPGNITGIYRQGRVYGLPKLLVADGSPLFSANGIYIGTLSGGQLISRSRVTQLSEKAK</sequence>
<accession>A0A0S2KLA6</accession>
<dbReference type="KEGG" id="peo:AS203_07140"/>
<dbReference type="eggNOG" id="ENOG502ZQ9K">
    <property type="taxonomic scope" value="Bacteria"/>
</dbReference>
<protein>
    <submittedName>
        <fullName evidence="2">Uncharacterized protein</fullName>
    </submittedName>
</protein>
<keyword evidence="3" id="KW-1185">Reference proteome</keyword>
<keyword evidence="1" id="KW-1133">Transmembrane helix</keyword>
<dbReference type="Proteomes" id="UP000056252">
    <property type="component" value="Chromosome"/>
</dbReference>
<evidence type="ECO:0000313" key="2">
    <source>
        <dbReference type="EMBL" id="ALO48883.1"/>
    </source>
</evidence>
<proteinExistence type="predicted"/>